<gene>
    <name evidence="2" type="ORF">PROFUN_06475</name>
</gene>
<dbReference type="InParanoid" id="A0A2P6MR23"/>
<organism evidence="2 3">
    <name type="scientific">Planoprotostelium fungivorum</name>
    <dbReference type="NCBI Taxonomy" id="1890364"/>
    <lineage>
        <taxon>Eukaryota</taxon>
        <taxon>Amoebozoa</taxon>
        <taxon>Evosea</taxon>
        <taxon>Variosea</taxon>
        <taxon>Cavosteliida</taxon>
        <taxon>Cavosteliaceae</taxon>
        <taxon>Planoprotostelium</taxon>
    </lineage>
</organism>
<keyword evidence="1" id="KW-1133">Transmembrane helix</keyword>
<evidence type="ECO:0000313" key="2">
    <source>
        <dbReference type="EMBL" id="PRP74150.1"/>
    </source>
</evidence>
<evidence type="ECO:0000313" key="3">
    <source>
        <dbReference type="Proteomes" id="UP000241769"/>
    </source>
</evidence>
<dbReference type="Proteomes" id="UP000241769">
    <property type="component" value="Unassembled WGS sequence"/>
</dbReference>
<dbReference type="OrthoDB" id="533830at2759"/>
<sequence>MSAAIIFGILFILFLLASIMIYFSLYILRLLSPELSPLLSGSQTKLQLDHSLTELDAIDLFVVYSHLFAKSIRRPSLKIDQEGQFSVPKVQIDAPFFFTTDKLRSYTEATNFRQGMRDEEIHAERIPPFLLSGLTMPLVVSLLAHPTSPINPLGSVNTRCRIKCHRPDFLKDQGKKLFAHAEFVSNSGRRVKRGVEFSISVCVFLDNSGQKNRVEEVIWECEYSYLQFLKSSSQSSVVLPSDTPAENQERKSQKVGRLMFPFHAPGLYASFCRDYNPIHLSSLAGKYLFRLGGKICHGMGVLCAASHIEELQQKWYGEPWWLDIHFRRPAVVPLQMDVEIEQSPDGKNQFYVVFADGRNKGKCSSDGMFGTIKF</sequence>
<reference evidence="2 3" key="1">
    <citation type="journal article" date="2018" name="Genome Biol. Evol.">
        <title>Multiple Roots of Fruiting Body Formation in Amoebozoa.</title>
        <authorList>
            <person name="Hillmann F."/>
            <person name="Forbes G."/>
            <person name="Novohradska S."/>
            <person name="Ferling I."/>
            <person name="Riege K."/>
            <person name="Groth M."/>
            <person name="Westermann M."/>
            <person name="Marz M."/>
            <person name="Spaller T."/>
            <person name="Winckler T."/>
            <person name="Schaap P."/>
            <person name="Glockner G."/>
        </authorList>
    </citation>
    <scope>NUCLEOTIDE SEQUENCE [LARGE SCALE GENOMIC DNA]</scope>
    <source>
        <strain evidence="2 3">Jena</strain>
    </source>
</reference>
<comment type="caution">
    <text evidence="2">The sequence shown here is derived from an EMBL/GenBank/DDBJ whole genome shotgun (WGS) entry which is preliminary data.</text>
</comment>
<dbReference type="InterPro" id="IPR029069">
    <property type="entry name" value="HotDog_dom_sf"/>
</dbReference>
<dbReference type="AlphaFoldDB" id="A0A2P6MR23"/>
<accession>A0A2P6MR23</accession>
<proteinExistence type="predicted"/>
<keyword evidence="1" id="KW-0812">Transmembrane</keyword>
<dbReference type="EMBL" id="MDYQ01000497">
    <property type="protein sequence ID" value="PRP74150.1"/>
    <property type="molecule type" value="Genomic_DNA"/>
</dbReference>
<evidence type="ECO:0000256" key="1">
    <source>
        <dbReference type="SAM" id="Phobius"/>
    </source>
</evidence>
<dbReference type="Gene3D" id="3.10.129.10">
    <property type="entry name" value="Hotdog Thioesterase"/>
    <property type="match status" value="1"/>
</dbReference>
<dbReference type="STRING" id="1890364.A0A2P6MR23"/>
<keyword evidence="3" id="KW-1185">Reference proteome</keyword>
<protein>
    <submittedName>
        <fullName evidence="2">Uncharacterized protein</fullName>
    </submittedName>
</protein>
<name>A0A2P6MR23_9EUKA</name>
<dbReference type="PANTHER" id="PTHR43841:SF1">
    <property type="entry name" value="3-HYDROXYACYL-THIOESTER DEHYDRATASE X"/>
    <property type="match status" value="1"/>
</dbReference>
<dbReference type="SUPFAM" id="SSF54637">
    <property type="entry name" value="Thioesterase/thiol ester dehydrase-isomerase"/>
    <property type="match status" value="1"/>
</dbReference>
<keyword evidence="1" id="KW-0472">Membrane</keyword>
<dbReference type="PANTHER" id="PTHR43841">
    <property type="entry name" value="3-HYDROXYACYL-THIOESTER DEHYDRATASE HTDX-RELATED"/>
    <property type="match status" value="1"/>
</dbReference>
<feature type="transmembrane region" description="Helical" evidence="1">
    <location>
        <begin position="6"/>
        <end position="28"/>
    </location>
</feature>